<reference evidence="1" key="1">
    <citation type="journal article" date="2020" name="J Insects Food Feed">
        <title>The yellow mealworm (Tenebrio molitor) genome: a resource for the emerging insects as food and feed industry.</title>
        <authorList>
            <person name="Eriksson T."/>
            <person name="Andere A."/>
            <person name="Kelstrup H."/>
            <person name="Emery V."/>
            <person name="Picard C."/>
        </authorList>
    </citation>
    <scope>NUCLEOTIDE SEQUENCE</scope>
    <source>
        <strain evidence="1">Stoneville</strain>
        <tissue evidence="1">Whole head</tissue>
    </source>
</reference>
<dbReference type="AlphaFoldDB" id="A0A8J6HPA0"/>
<reference evidence="1" key="2">
    <citation type="submission" date="2021-08" db="EMBL/GenBank/DDBJ databases">
        <authorList>
            <person name="Eriksson T."/>
        </authorList>
    </citation>
    <scope>NUCLEOTIDE SEQUENCE</scope>
    <source>
        <strain evidence="1">Stoneville</strain>
        <tissue evidence="1">Whole head</tissue>
    </source>
</reference>
<organism evidence="1 2">
    <name type="scientific">Tenebrio molitor</name>
    <name type="common">Yellow mealworm beetle</name>
    <dbReference type="NCBI Taxonomy" id="7067"/>
    <lineage>
        <taxon>Eukaryota</taxon>
        <taxon>Metazoa</taxon>
        <taxon>Ecdysozoa</taxon>
        <taxon>Arthropoda</taxon>
        <taxon>Hexapoda</taxon>
        <taxon>Insecta</taxon>
        <taxon>Pterygota</taxon>
        <taxon>Neoptera</taxon>
        <taxon>Endopterygota</taxon>
        <taxon>Coleoptera</taxon>
        <taxon>Polyphaga</taxon>
        <taxon>Cucujiformia</taxon>
        <taxon>Tenebrionidae</taxon>
        <taxon>Tenebrio</taxon>
    </lineage>
</organism>
<evidence type="ECO:0000313" key="2">
    <source>
        <dbReference type="Proteomes" id="UP000719412"/>
    </source>
</evidence>
<gene>
    <name evidence="1" type="ORF">GEV33_004674</name>
</gene>
<keyword evidence="2" id="KW-1185">Reference proteome</keyword>
<dbReference type="Proteomes" id="UP000719412">
    <property type="component" value="Unassembled WGS sequence"/>
</dbReference>
<proteinExistence type="predicted"/>
<evidence type="ECO:0000313" key="1">
    <source>
        <dbReference type="EMBL" id="KAH0818117.1"/>
    </source>
</evidence>
<comment type="caution">
    <text evidence="1">The sequence shown here is derived from an EMBL/GenBank/DDBJ whole genome shotgun (WGS) entry which is preliminary data.</text>
</comment>
<sequence length="179" mass="20314">MERLLAIPNGSDRVRRDHHGSTTRTVVKCCLSLLQLHTKWITSVVVRWRQRPDKLPSKPPFVVFAAVEGPRPASPAPSKNNTTDFCGKVAPFTRDHEFSGAVVGFYAARLTDILAGNYFWTGILPIVSAANYKRLVVDAHITQNIYKLDPHSLRTRCAPSQELNHYLLIPELYFLRKYK</sequence>
<protein>
    <submittedName>
        <fullName evidence="1">Uncharacterized protein</fullName>
    </submittedName>
</protein>
<name>A0A8J6HPA0_TENMO</name>
<accession>A0A8J6HPA0</accession>
<dbReference type="EMBL" id="JABDTM020018343">
    <property type="protein sequence ID" value="KAH0818117.1"/>
    <property type="molecule type" value="Genomic_DNA"/>
</dbReference>